<accession>A0A3B9ISB8</accession>
<evidence type="ECO:0000256" key="1">
    <source>
        <dbReference type="ARBA" id="ARBA00022505"/>
    </source>
</evidence>
<feature type="domain" description="Aldehyde oxidase/xanthine dehydrogenase second molybdopterin binding" evidence="2">
    <location>
        <begin position="1"/>
        <end position="64"/>
    </location>
</feature>
<evidence type="ECO:0000313" key="4">
    <source>
        <dbReference type="Proteomes" id="UP000257706"/>
    </source>
</evidence>
<evidence type="ECO:0000259" key="2">
    <source>
        <dbReference type="Pfam" id="PF20256"/>
    </source>
</evidence>
<feature type="non-terminal residue" evidence="3">
    <location>
        <position position="1"/>
    </location>
</feature>
<organism evidence="3 4">
    <name type="scientific">Tistrella mobilis</name>
    <dbReference type="NCBI Taxonomy" id="171437"/>
    <lineage>
        <taxon>Bacteria</taxon>
        <taxon>Pseudomonadati</taxon>
        <taxon>Pseudomonadota</taxon>
        <taxon>Alphaproteobacteria</taxon>
        <taxon>Geminicoccales</taxon>
        <taxon>Geminicoccaceae</taxon>
        <taxon>Tistrella</taxon>
    </lineage>
</organism>
<reference evidence="3 4" key="1">
    <citation type="journal article" date="2018" name="Nat. Biotechnol.">
        <title>A standardized bacterial taxonomy based on genome phylogeny substantially revises the tree of life.</title>
        <authorList>
            <person name="Parks D.H."/>
            <person name="Chuvochina M."/>
            <person name="Waite D.W."/>
            <person name="Rinke C."/>
            <person name="Skarshewski A."/>
            <person name="Chaumeil P.A."/>
            <person name="Hugenholtz P."/>
        </authorList>
    </citation>
    <scope>NUCLEOTIDE SEQUENCE [LARGE SCALE GENOMIC DNA]</scope>
    <source>
        <strain evidence="3">UBA8739</strain>
    </source>
</reference>
<name>A0A3B9ISB8_9PROT</name>
<dbReference type="PANTHER" id="PTHR11908">
    <property type="entry name" value="XANTHINE DEHYDROGENASE"/>
    <property type="match status" value="1"/>
</dbReference>
<dbReference type="InterPro" id="IPR016208">
    <property type="entry name" value="Ald_Oxase/xanthine_DH-like"/>
</dbReference>
<protein>
    <recommendedName>
        <fullName evidence="2">Aldehyde oxidase/xanthine dehydrogenase second molybdopterin binding domain-containing protein</fullName>
    </recommendedName>
</protein>
<gene>
    <name evidence="3" type="ORF">DCK97_22760</name>
</gene>
<dbReference type="GO" id="GO:0016491">
    <property type="term" value="F:oxidoreductase activity"/>
    <property type="evidence" value="ECO:0007669"/>
    <property type="project" value="InterPro"/>
</dbReference>
<dbReference type="PANTHER" id="PTHR11908:SF132">
    <property type="entry name" value="ALDEHYDE OXIDASE 1-RELATED"/>
    <property type="match status" value="1"/>
</dbReference>
<dbReference type="SUPFAM" id="SSF56003">
    <property type="entry name" value="Molybdenum cofactor-binding domain"/>
    <property type="match status" value="1"/>
</dbReference>
<dbReference type="Pfam" id="PF20256">
    <property type="entry name" value="MoCoBD_2"/>
    <property type="match status" value="1"/>
</dbReference>
<proteinExistence type="predicted"/>
<dbReference type="InterPro" id="IPR037165">
    <property type="entry name" value="AldOxase/xan_DH_Mopterin-bd_sf"/>
</dbReference>
<keyword evidence="1" id="KW-0500">Molybdenum</keyword>
<dbReference type="EMBL" id="DMAI01000370">
    <property type="protein sequence ID" value="HAE50237.1"/>
    <property type="molecule type" value="Genomic_DNA"/>
</dbReference>
<sequence length="64" mass="6895">VEIDPETGTTRVDRYLAVDDFGRIVNPLIVEGQIHGGAAQAIGQACMEICRYDPESGQLLTGSF</sequence>
<dbReference type="Gene3D" id="3.30.365.10">
    <property type="entry name" value="Aldehyde oxidase/xanthine dehydrogenase, molybdopterin binding domain"/>
    <property type="match status" value="1"/>
</dbReference>
<dbReference type="Proteomes" id="UP000257706">
    <property type="component" value="Unassembled WGS sequence"/>
</dbReference>
<dbReference type="GO" id="GO:0005506">
    <property type="term" value="F:iron ion binding"/>
    <property type="evidence" value="ECO:0007669"/>
    <property type="project" value="InterPro"/>
</dbReference>
<feature type="non-terminal residue" evidence="3">
    <location>
        <position position="64"/>
    </location>
</feature>
<comment type="caution">
    <text evidence="3">The sequence shown here is derived from an EMBL/GenBank/DDBJ whole genome shotgun (WGS) entry which is preliminary data.</text>
</comment>
<evidence type="ECO:0000313" key="3">
    <source>
        <dbReference type="EMBL" id="HAE50237.1"/>
    </source>
</evidence>
<dbReference type="InterPro" id="IPR046867">
    <property type="entry name" value="AldOxase/xan_DH_MoCoBD2"/>
</dbReference>
<dbReference type="AlphaFoldDB" id="A0A3B9ISB8"/>